<evidence type="ECO:0000256" key="1">
    <source>
        <dbReference type="ARBA" id="ARBA00004123"/>
    </source>
</evidence>
<dbReference type="OrthoDB" id="344220at2759"/>
<accession>A0A0G4MN81</accession>
<dbReference type="EMBL" id="JAEMWZ010000422">
    <property type="protein sequence ID" value="KAG7118854.1"/>
    <property type="molecule type" value="Genomic_DNA"/>
</dbReference>
<dbReference type="EMBL" id="CVQH01023638">
    <property type="protein sequence ID" value="CRK35654.1"/>
    <property type="molecule type" value="Genomic_DNA"/>
</dbReference>
<keyword evidence="5 8" id="KW-0804">Transcription</keyword>
<keyword evidence="6 8" id="KW-0539">Nucleus</keyword>
<evidence type="ECO:0000256" key="9">
    <source>
        <dbReference type="SAM" id="MobiDB-lite"/>
    </source>
</evidence>
<comment type="similarity">
    <text evidence="2 8">Belongs to the Mediator complex subunit 6 family.</text>
</comment>
<dbReference type="Gene3D" id="3.10.450.580">
    <property type="entry name" value="Mediator complex, subunit Med6"/>
    <property type="match status" value="1"/>
</dbReference>
<evidence type="ECO:0000256" key="4">
    <source>
        <dbReference type="ARBA" id="ARBA00023015"/>
    </source>
</evidence>
<evidence type="ECO:0000256" key="8">
    <source>
        <dbReference type="RuleBase" id="RU364143"/>
    </source>
</evidence>
<keyword evidence="8" id="KW-0010">Activator</keyword>
<feature type="region of interest" description="Disordered" evidence="9">
    <location>
        <begin position="229"/>
        <end position="328"/>
    </location>
</feature>
<dbReference type="Pfam" id="PF04934">
    <property type="entry name" value="Med6"/>
    <property type="match status" value="1"/>
</dbReference>
<organism evidence="10 12">
    <name type="scientific">Verticillium longisporum</name>
    <name type="common">Verticillium dahliae var. longisporum</name>
    <dbReference type="NCBI Taxonomy" id="100787"/>
    <lineage>
        <taxon>Eukaryota</taxon>
        <taxon>Fungi</taxon>
        <taxon>Dikarya</taxon>
        <taxon>Ascomycota</taxon>
        <taxon>Pezizomycotina</taxon>
        <taxon>Sordariomycetes</taxon>
        <taxon>Hypocreomycetidae</taxon>
        <taxon>Glomerellales</taxon>
        <taxon>Plectosphaerellaceae</taxon>
        <taxon>Verticillium</taxon>
    </lineage>
</organism>
<dbReference type="PANTHER" id="PTHR13104">
    <property type="entry name" value="MED-6-RELATED"/>
    <property type="match status" value="1"/>
</dbReference>
<feature type="compositionally biased region" description="Basic and acidic residues" evidence="9">
    <location>
        <begin position="280"/>
        <end position="294"/>
    </location>
</feature>
<evidence type="ECO:0000256" key="6">
    <source>
        <dbReference type="ARBA" id="ARBA00023242"/>
    </source>
</evidence>
<proteinExistence type="inferred from homology"/>
<evidence type="ECO:0000256" key="3">
    <source>
        <dbReference type="ARBA" id="ARBA00020634"/>
    </source>
</evidence>
<evidence type="ECO:0000313" key="10">
    <source>
        <dbReference type="EMBL" id="CRK35654.1"/>
    </source>
</evidence>
<evidence type="ECO:0000256" key="5">
    <source>
        <dbReference type="ARBA" id="ARBA00023163"/>
    </source>
</evidence>
<dbReference type="GO" id="GO:0003712">
    <property type="term" value="F:transcription coregulator activity"/>
    <property type="evidence" value="ECO:0007669"/>
    <property type="project" value="InterPro"/>
</dbReference>
<evidence type="ECO:0000313" key="12">
    <source>
        <dbReference type="Proteomes" id="UP000044602"/>
    </source>
</evidence>
<protein>
    <recommendedName>
        <fullName evidence="3 8">Mediator of RNA polymerase II transcription subunit 6</fullName>
    </recommendedName>
    <alternativeName>
        <fullName evidence="7 8">Mediator complex subunit 6</fullName>
    </alternativeName>
</protein>
<evidence type="ECO:0000313" key="11">
    <source>
        <dbReference type="EMBL" id="KAG7118854.1"/>
    </source>
</evidence>
<dbReference type="AlphaFoldDB" id="A0A0G4MN81"/>
<sequence>MATAKDPPLDEVQWRAPPIAHHLQGIHSNSVLFYFAESPFFDQSSNNGIYVHQAAFNPQMQAKMFTREQFEAVLSQMPNGVEFRVAHAPADMVTGTGVWVIVKQERERGKGVTPIAHYFLVGENIYQAPTFGDIMNSKIESISESLSKILPAVDSVRDWTPSLGNAYTQPAPTDLARTQPGAPSKESTPAPETAAPATKTASPFANKTTKSALDRLAEESFAIHLRHGGDYIDQNPITGRPGEFHLSSTGRKEKAAPLQPPAPTGTPQQPVKPPALNTKLADEVKKEGKAERSPKTPGVPKPKRKKSKIVSGGASGGTNTAATTPAAS</sequence>
<dbReference type="STRING" id="100787.A0A0G4MN81"/>
<feature type="compositionally biased region" description="Low complexity" evidence="9">
    <location>
        <begin position="185"/>
        <end position="203"/>
    </location>
</feature>
<gene>
    <name evidence="8" type="primary">MED6</name>
    <name evidence="10" type="ORF">BN1708_001286</name>
    <name evidence="11" type="ORF">HYQ45_015438</name>
</gene>
<feature type="compositionally biased region" description="Low complexity" evidence="9">
    <location>
        <begin position="317"/>
        <end position="328"/>
    </location>
</feature>
<reference evidence="10 12" key="1">
    <citation type="submission" date="2015-05" db="EMBL/GenBank/DDBJ databases">
        <authorList>
            <person name="Wang D.B."/>
            <person name="Wang M."/>
        </authorList>
    </citation>
    <scope>NUCLEOTIDE SEQUENCE [LARGE SCALE GENOMIC DNA]</scope>
    <source>
        <strain evidence="10">VL1</strain>
    </source>
</reference>
<evidence type="ECO:0000256" key="7">
    <source>
        <dbReference type="ARBA" id="ARBA00031259"/>
    </source>
</evidence>
<name>A0A0G4MN81_VERLO</name>
<keyword evidence="4 8" id="KW-0805">Transcription regulation</keyword>
<reference evidence="11" key="2">
    <citation type="journal article" date="2021" name="Mol. Plant Pathol.">
        <title>A 20-kb lineage-specific genomic region tames virulence in pathogenic amphidiploid Verticillium longisporum.</title>
        <authorList>
            <person name="Harting R."/>
            <person name="Starke J."/>
            <person name="Kusch H."/>
            <person name="Poggeler S."/>
            <person name="Maurus I."/>
            <person name="Schluter R."/>
            <person name="Landesfeind M."/>
            <person name="Bulla I."/>
            <person name="Nowrousian M."/>
            <person name="de Jonge R."/>
            <person name="Stahlhut G."/>
            <person name="Hoff K.J."/>
            <person name="Asshauer K.P."/>
            <person name="Thurmer A."/>
            <person name="Stanke M."/>
            <person name="Daniel R."/>
            <person name="Morgenstern B."/>
            <person name="Thomma B.P.H.J."/>
            <person name="Kronstad J.W."/>
            <person name="Braus-Stromeyer S.A."/>
            <person name="Braus G.H."/>
        </authorList>
    </citation>
    <scope>NUCLEOTIDE SEQUENCE</scope>
    <source>
        <strain evidence="11">Vl32</strain>
    </source>
</reference>
<dbReference type="InterPro" id="IPR038566">
    <property type="entry name" value="Mediator_Med6_sf"/>
</dbReference>
<dbReference type="Proteomes" id="UP000044602">
    <property type="component" value="Unassembled WGS sequence"/>
</dbReference>
<dbReference type="InterPro" id="IPR007018">
    <property type="entry name" value="Mediator_Med6"/>
</dbReference>
<comment type="subcellular location">
    <subcellularLocation>
        <location evidence="1 8">Nucleus</location>
    </subcellularLocation>
</comment>
<dbReference type="Proteomes" id="UP000689129">
    <property type="component" value="Unassembled WGS sequence"/>
</dbReference>
<evidence type="ECO:0000256" key="2">
    <source>
        <dbReference type="ARBA" id="ARBA00007526"/>
    </source>
</evidence>
<keyword evidence="12" id="KW-1185">Reference proteome</keyword>
<dbReference type="GO" id="GO:0016592">
    <property type="term" value="C:mediator complex"/>
    <property type="evidence" value="ECO:0007669"/>
    <property type="project" value="InterPro"/>
</dbReference>
<dbReference type="GO" id="GO:0006357">
    <property type="term" value="P:regulation of transcription by RNA polymerase II"/>
    <property type="evidence" value="ECO:0007669"/>
    <property type="project" value="InterPro"/>
</dbReference>
<feature type="region of interest" description="Disordered" evidence="9">
    <location>
        <begin position="164"/>
        <end position="206"/>
    </location>
</feature>
<comment type="function">
    <text evidence="8">Component of the Mediator complex, a coactivator involved in the regulated transcription of nearly all RNA polymerase II-dependent genes. Mediator functions as a bridge to convey information from gene-specific regulatory proteins to the basal RNA polymerase II transcription machinery. Mediator is recruited to promoters by direct interactions with regulatory proteins and serves as a scaffold for the assembly of a functional preinitiation complex with RNA polymerase II and the general transcription factors.</text>
</comment>
<comment type="subunit">
    <text evidence="8">Component of the Mediator complex.</text>
</comment>